<feature type="transmembrane region" description="Helical" evidence="1">
    <location>
        <begin position="20"/>
        <end position="41"/>
    </location>
</feature>
<keyword evidence="1" id="KW-1133">Transmembrane helix</keyword>
<keyword evidence="4" id="KW-1185">Reference proteome</keyword>
<comment type="caution">
    <text evidence="3">The sequence shown here is derived from an EMBL/GenBank/DDBJ whole genome shotgun (WGS) entry which is preliminary data.</text>
</comment>
<evidence type="ECO:0000256" key="1">
    <source>
        <dbReference type="SAM" id="Phobius"/>
    </source>
</evidence>
<gene>
    <name evidence="3" type="ORF">STA1M1_25750</name>
</gene>
<proteinExistence type="predicted"/>
<dbReference type="Proteomes" id="UP001144205">
    <property type="component" value="Unassembled WGS sequence"/>
</dbReference>
<keyword evidence="1" id="KW-0812">Transmembrane</keyword>
<sequence>MFQRLKRAVARDDGNATIEFVILFPAIMTIFLSAFEVSVYLTRAVLLDRALDLSVRTLRLGNLEPATAEQLKREVCNDALVFPNCLNSMMIELTPISTTTWVLPASGVTCVDRDAEIQPAVAFNPGSVNDVMLVRACAIVDPFFDTTRMVVELPKDPSGGVQLIASSTFVNEP</sequence>
<dbReference type="InterPro" id="IPR012495">
    <property type="entry name" value="TadE-like_dom"/>
</dbReference>
<evidence type="ECO:0000313" key="4">
    <source>
        <dbReference type="Proteomes" id="UP001144205"/>
    </source>
</evidence>
<feature type="domain" description="TadE-like" evidence="2">
    <location>
        <begin position="14"/>
        <end position="51"/>
    </location>
</feature>
<name>A0ABQ5LWP7_9RHOB</name>
<accession>A0ABQ5LWP7</accession>
<reference evidence="3" key="1">
    <citation type="journal article" date="2023" name="Int. J. Syst. Evol. Microbiol.">
        <title>Sinisalibacter aestuarii sp. nov., isolated from estuarine sediment of the Arakawa River.</title>
        <authorList>
            <person name="Arafat S.T."/>
            <person name="Hirano S."/>
            <person name="Sato A."/>
            <person name="Takeuchi K."/>
            <person name="Yasuda T."/>
            <person name="Terahara T."/>
            <person name="Hamada M."/>
            <person name="Kobayashi T."/>
        </authorList>
    </citation>
    <scope>NUCLEOTIDE SEQUENCE</scope>
    <source>
        <strain evidence="3">B-399</strain>
    </source>
</reference>
<keyword evidence="1" id="KW-0472">Membrane</keyword>
<protein>
    <recommendedName>
        <fullName evidence="2">TadE-like domain-containing protein</fullName>
    </recommendedName>
</protein>
<evidence type="ECO:0000259" key="2">
    <source>
        <dbReference type="Pfam" id="PF07811"/>
    </source>
</evidence>
<dbReference type="EMBL" id="BROH01000007">
    <property type="protein sequence ID" value="GKY88706.1"/>
    <property type="molecule type" value="Genomic_DNA"/>
</dbReference>
<dbReference type="RefSeq" id="WP_281842742.1">
    <property type="nucleotide sequence ID" value="NZ_BROH01000007.1"/>
</dbReference>
<evidence type="ECO:0000313" key="3">
    <source>
        <dbReference type="EMBL" id="GKY88706.1"/>
    </source>
</evidence>
<organism evidence="3 4">
    <name type="scientific">Sinisalibacter aestuarii</name>
    <dbReference type="NCBI Taxonomy" id="2949426"/>
    <lineage>
        <taxon>Bacteria</taxon>
        <taxon>Pseudomonadati</taxon>
        <taxon>Pseudomonadota</taxon>
        <taxon>Alphaproteobacteria</taxon>
        <taxon>Rhodobacterales</taxon>
        <taxon>Roseobacteraceae</taxon>
        <taxon>Sinisalibacter</taxon>
    </lineage>
</organism>
<dbReference type="Pfam" id="PF07811">
    <property type="entry name" value="TadE"/>
    <property type="match status" value="1"/>
</dbReference>